<dbReference type="RefSeq" id="WP_086518077.1">
    <property type="nucleotide sequence ID" value="NZ_MDJY01000056.1"/>
</dbReference>
<proteinExistence type="predicted"/>
<dbReference type="EMBL" id="MDJY01000056">
    <property type="protein sequence ID" value="OUE20286.1"/>
    <property type="molecule type" value="Genomic_DNA"/>
</dbReference>
<accession>A0A251Y7N8</accession>
<dbReference type="AlphaFoldDB" id="A0A251Y7N8"/>
<protein>
    <recommendedName>
        <fullName evidence="4">Type IV secretion protein Rhs</fullName>
    </recommendedName>
</protein>
<evidence type="ECO:0000313" key="2">
    <source>
        <dbReference type="EMBL" id="OUE20286.1"/>
    </source>
</evidence>
<feature type="compositionally biased region" description="Basic and acidic residues" evidence="1">
    <location>
        <begin position="60"/>
        <end position="69"/>
    </location>
</feature>
<evidence type="ECO:0008006" key="4">
    <source>
        <dbReference type="Google" id="ProtNLM"/>
    </source>
</evidence>
<reference evidence="2 3" key="1">
    <citation type="submission" date="2016-08" db="EMBL/GenBank/DDBJ databases">
        <title>Genome sequence of Clavibacter michiganensis spp strain CFBP8017.</title>
        <authorList>
            <person name="Thapa S.P."/>
            <person name="Coaker G."/>
            <person name="Jacques M.-A."/>
        </authorList>
    </citation>
    <scope>NUCLEOTIDE SEQUENCE [LARGE SCALE GENOMIC DNA]</scope>
    <source>
        <strain evidence="2">CFBP8017</strain>
    </source>
</reference>
<dbReference type="Proteomes" id="UP000195011">
    <property type="component" value="Unassembled WGS sequence"/>
</dbReference>
<gene>
    <name evidence="2" type="ORF">BFL36_11525</name>
</gene>
<evidence type="ECO:0000313" key="3">
    <source>
        <dbReference type="Proteomes" id="UP000195011"/>
    </source>
</evidence>
<evidence type="ECO:0000256" key="1">
    <source>
        <dbReference type="SAM" id="MobiDB-lite"/>
    </source>
</evidence>
<organism evidence="2 3">
    <name type="scientific">Clavibacter michiganensis</name>
    <dbReference type="NCBI Taxonomy" id="28447"/>
    <lineage>
        <taxon>Bacteria</taxon>
        <taxon>Bacillati</taxon>
        <taxon>Actinomycetota</taxon>
        <taxon>Actinomycetes</taxon>
        <taxon>Micrococcales</taxon>
        <taxon>Microbacteriaceae</taxon>
        <taxon>Clavibacter</taxon>
    </lineage>
</organism>
<sequence>MLRKRGNADGAPGGSAFGRAVERFNQRLRPYLGAPPLGPYDDEPVQEPMSRLCPMCGKPMPDHDIDRSGPRTQVRCPA</sequence>
<name>A0A251Y7N8_9MICO</name>
<feature type="region of interest" description="Disordered" evidence="1">
    <location>
        <begin position="51"/>
        <end position="78"/>
    </location>
</feature>
<comment type="caution">
    <text evidence="2">The sequence shown here is derived from an EMBL/GenBank/DDBJ whole genome shotgun (WGS) entry which is preliminary data.</text>
</comment>